<feature type="transmembrane region" description="Helical" evidence="1">
    <location>
        <begin position="41"/>
        <end position="59"/>
    </location>
</feature>
<dbReference type="Proteomes" id="UP000462760">
    <property type="component" value="Unassembled WGS sequence"/>
</dbReference>
<dbReference type="AlphaFoldDB" id="A0A844FDU6"/>
<feature type="transmembrane region" description="Helical" evidence="1">
    <location>
        <begin position="9"/>
        <end position="29"/>
    </location>
</feature>
<keyword evidence="1" id="KW-0472">Membrane</keyword>
<name>A0A844FDU6_9FIRM</name>
<evidence type="ECO:0000313" key="2">
    <source>
        <dbReference type="EMBL" id="MSS42134.1"/>
    </source>
</evidence>
<evidence type="ECO:0000256" key="1">
    <source>
        <dbReference type="SAM" id="Phobius"/>
    </source>
</evidence>
<dbReference type="RefSeq" id="WP_154481248.1">
    <property type="nucleotide sequence ID" value="NZ_VULR01000001.1"/>
</dbReference>
<reference evidence="2 3" key="1">
    <citation type="submission" date="2019-08" db="EMBL/GenBank/DDBJ databases">
        <title>In-depth cultivation of the pig gut microbiome towards novel bacterial diversity and tailored functional studies.</title>
        <authorList>
            <person name="Wylensek D."/>
            <person name="Hitch T.C.A."/>
            <person name="Clavel T."/>
        </authorList>
    </citation>
    <scope>NUCLEOTIDE SEQUENCE [LARGE SCALE GENOMIC DNA]</scope>
    <source>
        <strain evidence="2 3">Med78-601-WT-4W-RMD-3</strain>
    </source>
</reference>
<keyword evidence="1" id="KW-0812">Transmembrane</keyword>
<accession>A0A844FDU6</accession>
<comment type="caution">
    <text evidence="2">The sequence shown here is derived from an EMBL/GenBank/DDBJ whole genome shotgun (WGS) entry which is preliminary data.</text>
</comment>
<protein>
    <recommendedName>
        <fullName evidence="4">DUF3899 domain-containing protein</fullName>
    </recommendedName>
</protein>
<gene>
    <name evidence="2" type="ORF">FYJ27_00065</name>
</gene>
<organism evidence="2 3">
    <name type="scientific">Anaerosalibacter bizertensis</name>
    <dbReference type="NCBI Taxonomy" id="932217"/>
    <lineage>
        <taxon>Bacteria</taxon>
        <taxon>Bacillati</taxon>
        <taxon>Bacillota</taxon>
        <taxon>Tissierellia</taxon>
        <taxon>Tissierellales</taxon>
        <taxon>Sporanaerobacteraceae</taxon>
        <taxon>Anaerosalibacter</taxon>
    </lineage>
</organism>
<evidence type="ECO:0000313" key="3">
    <source>
        <dbReference type="Proteomes" id="UP000462760"/>
    </source>
</evidence>
<evidence type="ECO:0008006" key="4">
    <source>
        <dbReference type="Google" id="ProtNLM"/>
    </source>
</evidence>
<keyword evidence="1" id="KW-1133">Transmembrane helix</keyword>
<dbReference type="OrthoDB" id="1708263at2"/>
<proteinExistence type="predicted"/>
<dbReference type="EMBL" id="VULR01000001">
    <property type="protein sequence ID" value="MSS42134.1"/>
    <property type="molecule type" value="Genomic_DNA"/>
</dbReference>
<sequence>MKNKEIKSYLTLFIISILVVLILSIILGHKYSFIHRLSNNLFIVGVVFLSVGVAFRLFAWSTHKKMLNKQPMDIEELQRLGNSHKDAVTISNIKKSDELKKKKEVLGLLWKRFMFVGTIDFLLSIVALAFL</sequence>
<feature type="transmembrane region" description="Helical" evidence="1">
    <location>
        <begin position="109"/>
        <end position="130"/>
    </location>
</feature>